<dbReference type="FunCoup" id="A0A7N4NMJ5">
    <property type="interactions" value="109"/>
</dbReference>
<sequence>MFAMALFLEMVLLAHLLVHLNAVPMLEGPKKLIGPWKGSVNITCTYRPMEGYSQHQVKWLIRQNNDPVTIFVRDGTGDHIQQTKYRGRLEVTKDTPGDVSLVLDNLEMDDRGEYVCQVTWKTADGGQLMREHMTELQIQKLPVSKPLVTTGSGYGFKVPHGMRISLLCRARGSPPITYKWYKGTPDGTPTQVTSLGTLLFKPAQVSDSGIYFCVAKARVGPEQMSDPVHFVVTESSKRPTTQMQPGKLTATTPYPEVLRPSSPEPPARDQTWTPGSFSETSAARPATHPATPDTSPGKQATMETSHAGGRSEGPGPTSRATWRDQGNVDKRTAAQGLPLYAIILITLVCIVLVFAIAFGLCRRRSQEGHIYEVARMSTGDGPRVSIYSGGPSQAATKPRALENEYHSDPSGTQDYQIITQANSDYARLLGGNNSAELEMQDNRKPNR</sequence>
<dbReference type="GO" id="GO:0045957">
    <property type="term" value="P:negative regulation of complement activation, alternative pathway"/>
    <property type="evidence" value="ECO:0007669"/>
    <property type="project" value="TreeGrafter"/>
</dbReference>
<feature type="chain" id="PRO_5029697813" evidence="3">
    <location>
        <begin position="23"/>
        <end position="447"/>
    </location>
</feature>
<reference evidence="5" key="2">
    <citation type="submission" date="2025-08" db="UniProtKB">
        <authorList>
            <consortium name="Ensembl"/>
        </authorList>
    </citation>
    <scope>IDENTIFICATION</scope>
</reference>
<dbReference type="KEGG" id="shr:100913292"/>
<keyword evidence="2" id="KW-0472">Membrane</keyword>
<dbReference type="SMART" id="SM00408">
    <property type="entry name" value="IGc2"/>
    <property type="match status" value="2"/>
</dbReference>
<dbReference type="Ensembl" id="ENSSHAT00000037417.1">
    <property type="protein sequence ID" value="ENSSHAP00000025631.1"/>
    <property type="gene ID" value="ENSSHAG00000025531.1"/>
</dbReference>
<dbReference type="InterPro" id="IPR036179">
    <property type="entry name" value="Ig-like_dom_sf"/>
</dbReference>
<feature type="signal peptide" evidence="3">
    <location>
        <begin position="1"/>
        <end position="22"/>
    </location>
</feature>
<evidence type="ECO:0000256" key="1">
    <source>
        <dbReference type="SAM" id="MobiDB-lite"/>
    </source>
</evidence>
<evidence type="ECO:0000256" key="3">
    <source>
        <dbReference type="SAM" id="SignalP"/>
    </source>
</evidence>
<dbReference type="CDD" id="cd16089">
    <property type="entry name" value="IgV_CRIg"/>
    <property type="match status" value="1"/>
</dbReference>
<dbReference type="GO" id="GO:0043031">
    <property type="term" value="P:negative regulation of macrophage activation"/>
    <property type="evidence" value="ECO:0007669"/>
    <property type="project" value="InterPro"/>
</dbReference>
<proteinExistence type="predicted"/>
<dbReference type="InterPro" id="IPR007110">
    <property type="entry name" value="Ig-like_dom"/>
</dbReference>
<feature type="domain" description="Ig-like" evidence="4">
    <location>
        <begin position="39"/>
        <end position="134"/>
    </location>
</feature>
<dbReference type="RefSeq" id="XP_031801028.1">
    <property type="nucleotide sequence ID" value="XM_031945168.1"/>
</dbReference>
<reference evidence="5" key="3">
    <citation type="submission" date="2025-09" db="UniProtKB">
        <authorList>
            <consortium name="Ensembl"/>
        </authorList>
    </citation>
    <scope>IDENTIFICATION</scope>
</reference>
<dbReference type="AlphaFoldDB" id="A0A7N4NMJ5"/>
<dbReference type="Pfam" id="PF07686">
    <property type="entry name" value="V-set"/>
    <property type="match status" value="1"/>
</dbReference>
<dbReference type="SMART" id="SM00409">
    <property type="entry name" value="IG"/>
    <property type="match status" value="2"/>
</dbReference>
<feature type="transmembrane region" description="Helical" evidence="2">
    <location>
        <begin position="337"/>
        <end position="361"/>
    </location>
</feature>
<keyword evidence="2" id="KW-1133">Transmembrane helix</keyword>
<feature type="compositionally biased region" description="Polar residues" evidence="1">
    <location>
        <begin position="292"/>
        <end position="304"/>
    </location>
</feature>
<dbReference type="PANTHER" id="PTHR15466:SF2">
    <property type="entry name" value="V-SET AND IMMUNOGLOBULIN DOMAIN-CONTAINING PROTEIN 4"/>
    <property type="match status" value="1"/>
</dbReference>
<dbReference type="InterPro" id="IPR039944">
    <property type="entry name" value="VSIG4_IgV"/>
</dbReference>
<dbReference type="InterPro" id="IPR013783">
    <property type="entry name" value="Ig-like_fold"/>
</dbReference>
<evidence type="ECO:0000259" key="4">
    <source>
        <dbReference type="PROSITE" id="PS50835"/>
    </source>
</evidence>
<dbReference type="PROSITE" id="PS50835">
    <property type="entry name" value="IG_LIKE"/>
    <property type="match status" value="2"/>
</dbReference>
<dbReference type="GO" id="GO:0001851">
    <property type="term" value="F:complement component C3b binding"/>
    <property type="evidence" value="ECO:0007669"/>
    <property type="project" value="TreeGrafter"/>
</dbReference>
<protein>
    <submittedName>
        <fullName evidence="5">V-set and immunoglobulin domain containing 4</fullName>
    </submittedName>
</protein>
<accession>A0A7N4NMJ5</accession>
<dbReference type="InterPro" id="IPR039939">
    <property type="entry name" value="VSIG4"/>
</dbReference>
<feature type="domain" description="Ig-like" evidence="4">
    <location>
        <begin position="146"/>
        <end position="225"/>
    </location>
</feature>
<evidence type="ECO:0000256" key="2">
    <source>
        <dbReference type="SAM" id="Phobius"/>
    </source>
</evidence>
<dbReference type="Pfam" id="PF13927">
    <property type="entry name" value="Ig_3"/>
    <property type="match status" value="1"/>
</dbReference>
<dbReference type="InterPro" id="IPR003599">
    <property type="entry name" value="Ig_sub"/>
</dbReference>
<dbReference type="GO" id="GO:0032703">
    <property type="term" value="P:negative regulation of interleukin-2 production"/>
    <property type="evidence" value="ECO:0007669"/>
    <property type="project" value="InterPro"/>
</dbReference>
<dbReference type="GeneID" id="100913292"/>
<dbReference type="SMART" id="SM00406">
    <property type="entry name" value="IGv"/>
    <property type="match status" value="1"/>
</dbReference>
<dbReference type="GO" id="GO:0042130">
    <property type="term" value="P:negative regulation of T cell proliferation"/>
    <property type="evidence" value="ECO:0007669"/>
    <property type="project" value="InterPro"/>
</dbReference>
<dbReference type="InterPro" id="IPR003598">
    <property type="entry name" value="Ig_sub2"/>
</dbReference>
<dbReference type="GeneTree" id="ENSGT00390000001432"/>
<organism evidence="5 6">
    <name type="scientific">Sarcophilus harrisii</name>
    <name type="common">Tasmanian devil</name>
    <name type="synonym">Sarcophilus laniarius</name>
    <dbReference type="NCBI Taxonomy" id="9305"/>
    <lineage>
        <taxon>Eukaryota</taxon>
        <taxon>Metazoa</taxon>
        <taxon>Chordata</taxon>
        <taxon>Craniata</taxon>
        <taxon>Vertebrata</taxon>
        <taxon>Euteleostomi</taxon>
        <taxon>Mammalia</taxon>
        <taxon>Metatheria</taxon>
        <taxon>Dasyuromorphia</taxon>
        <taxon>Dasyuridae</taxon>
        <taxon>Sarcophilus</taxon>
    </lineage>
</organism>
<dbReference type="PANTHER" id="PTHR15466">
    <property type="entry name" value="V-SET AND IMMUNOGLOBULIN DOMAIN CONTAINING 4"/>
    <property type="match status" value="1"/>
</dbReference>
<reference evidence="5 6" key="1">
    <citation type="journal article" date="2011" name="Proc. Natl. Acad. Sci. U.S.A.">
        <title>Genetic diversity and population structure of the endangered marsupial Sarcophilus harrisii (Tasmanian devil).</title>
        <authorList>
            <person name="Miller W."/>
            <person name="Hayes V.M."/>
            <person name="Ratan A."/>
            <person name="Petersen D.C."/>
            <person name="Wittekindt N.E."/>
            <person name="Miller J."/>
            <person name="Walenz B."/>
            <person name="Knight J."/>
            <person name="Qi J."/>
            <person name="Zhao F."/>
            <person name="Wang Q."/>
            <person name="Bedoya-Reina O.C."/>
            <person name="Katiyar N."/>
            <person name="Tomsho L.P."/>
            <person name="Kasson L.M."/>
            <person name="Hardie R.A."/>
            <person name="Woodbridge P."/>
            <person name="Tindall E.A."/>
            <person name="Bertelsen M.F."/>
            <person name="Dixon D."/>
            <person name="Pyecroft S."/>
            <person name="Helgen K.M."/>
            <person name="Lesk A.M."/>
            <person name="Pringle T.H."/>
            <person name="Patterson N."/>
            <person name="Zhang Y."/>
            <person name="Kreiss A."/>
            <person name="Woods G.M."/>
            <person name="Jones M.E."/>
            <person name="Schuster S.C."/>
        </authorList>
    </citation>
    <scope>NUCLEOTIDE SEQUENCE [LARGE SCALE GENOMIC DNA]</scope>
</reference>
<dbReference type="InParanoid" id="A0A7N4NMJ5"/>
<dbReference type="SUPFAM" id="SSF48726">
    <property type="entry name" value="Immunoglobulin"/>
    <property type="match status" value="2"/>
</dbReference>
<dbReference type="InterPro" id="IPR013106">
    <property type="entry name" value="Ig_V-set"/>
</dbReference>
<dbReference type="Gene3D" id="2.60.40.10">
    <property type="entry name" value="Immunoglobulins"/>
    <property type="match status" value="2"/>
</dbReference>
<dbReference type="Proteomes" id="UP000007648">
    <property type="component" value="Unassembled WGS sequence"/>
</dbReference>
<keyword evidence="2" id="KW-0812">Transmembrane</keyword>
<name>A0A7N4NMJ5_SARHA</name>
<gene>
    <name evidence="5" type="primary">VSIG4</name>
</gene>
<feature type="compositionally biased region" description="Polar residues" evidence="1">
    <location>
        <begin position="238"/>
        <end position="252"/>
    </location>
</feature>
<evidence type="ECO:0000313" key="6">
    <source>
        <dbReference type="Proteomes" id="UP000007648"/>
    </source>
</evidence>
<evidence type="ECO:0000313" key="5">
    <source>
        <dbReference type="Ensembl" id="ENSSHAP00000025631.1"/>
    </source>
</evidence>
<keyword evidence="3" id="KW-0732">Signal</keyword>
<keyword evidence="6" id="KW-1185">Reference proteome</keyword>
<feature type="compositionally biased region" description="Polar residues" evidence="1">
    <location>
        <begin position="270"/>
        <end position="281"/>
    </location>
</feature>
<feature type="region of interest" description="Disordered" evidence="1">
    <location>
        <begin position="233"/>
        <end position="325"/>
    </location>
</feature>
<dbReference type="CTD" id="11326"/>
<dbReference type="OrthoDB" id="9448246at2759"/>